<gene>
    <name evidence="1" type="ORF">psal_cds_939</name>
</gene>
<accession>A0A291ATZ2</accession>
<protein>
    <submittedName>
        <fullName evidence="1">Uncharacterized protein</fullName>
    </submittedName>
</protein>
<reference evidence="1 2" key="1">
    <citation type="journal article" date="2013" name="Science">
        <title>Pandoraviruses: amoeba viruses with genomes up to 2.5 Mb reaching that of parasitic eukaryotes.</title>
        <authorList>
            <person name="Philippe N."/>
            <person name="Legendre M."/>
            <person name="Doutre G."/>
            <person name="Coute Y."/>
            <person name="Poirot O."/>
            <person name="Lescot M."/>
            <person name="Arslan D."/>
            <person name="Seltzer V."/>
            <person name="Bertaux L."/>
            <person name="Bruley C."/>
            <person name="Garin J."/>
            <person name="Claverie J.M."/>
            <person name="Abergel C."/>
        </authorList>
    </citation>
    <scope>NUCLEOTIDE SEQUENCE [LARGE SCALE GENOMIC DNA]</scope>
</reference>
<dbReference type="EMBL" id="KC977571">
    <property type="protein sequence ID" value="ATE82259.1"/>
    <property type="molecule type" value="Genomic_DNA"/>
</dbReference>
<dbReference type="RefSeq" id="YP_009430098.1">
    <property type="nucleotide sequence ID" value="NC_022098.1"/>
</dbReference>
<dbReference type="GeneID" id="34568339"/>
<evidence type="ECO:0000313" key="2">
    <source>
        <dbReference type="Proteomes" id="UP000204584"/>
    </source>
</evidence>
<proteinExistence type="predicted"/>
<dbReference type="Proteomes" id="UP000204584">
    <property type="component" value="Segment"/>
</dbReference>
<evidence type="ECO:0000313" key="1">
    <source>
        <dbReference type="EMBL" id="ATE82259.1"/>
    </source>
</evidence>
<name>A0A291ATZ2_9VIRU</name>
<dbReference type="KEGG" id="vg:34568339"/>
<keyword evidence="2" id="KW-1185">Reference proteome</keyword>
<sequence>MKSKPASGVFFLPHEQSPPNIFRRAALGLCSLSHRRDCQSICTRCIHNLEKKDVGGFDVRQRFSWLGTSRPIPVASAAEQLAVGQDQACRHFRICALSMSENRAACGQQMCVASRMRHQRSCLPRNRARGIADAP</sequence>
<organism evidence="1 2">
    <name type="scientific">Pandoravirus salinus</name>
    <dbReference type="NCBI Taxonomy" id="1349410"/>
    <lineage>
        <taxon>Viruses</taxon>
        <taxon>Pandoravirus</taxon>
    </lineage>
</organism>